<feature type="domain" description="CMP/dCMP-type deaminase" evidence="1">
    <location>
        <begin position="1"/>
        <end position="114"/>
    </location>
</feature>
<dbReference type="PANTHER" id="PTHR11079:SF179">
    <property type="entry name" value="TRNA(ADENINE(34)) DEAMINASE, CHLOROPLASTIC"/>
    <property type="match status" value="1"/>
</dbReference>
<sequence>MNEDFLRRAIELARSAREGGDPPFGSLLVGPDGAVLAEERNSSITDSDITAHPELKLARWAARELDPDTAAGTTMYTSCQPCGMCQGAIARSGLGRVVFALSTEQLLGLKSGGDFPVVPTEGPALFEEAKAAVDGYYD</sequence>
<dbReference type="Pfam" id="PF00383">
    <property type="entry name" value="dCMP_cyt_deam_1"/>
    <property type="match status" value="1"/>
</dbReference>
<protein>
    <submittedName>
        <fullName evidence="2">tRNA(Arg) A34 adenosine deaminase TadA</fullName>
    </submittedName>
</protein>
<name>A0A1H0AC48_ALLAB</name>
<evidence type="ECO:0000259" key="1">
    <source>
        <dbReference type="PROSITE" id="PS51747"/>
    </source>
</evidence>
<dbReference type="SUPFAM" id="SSF53927">
    <property type="entry name" value="Cytidine deaminase-like"/>
    <property type="match status" value="1"/>
</dbReference>
<accession>A0A1H0AC48</accession>
<dbReference type="EMBL" id="LT629701">
    <property type="protein sequence ID" value="SDN31212.1"/>
    <property type="molecule type" value="Genomic_DNA"/>
</dbReference>
<dbReference type="STRING" id="211114.SAMN04489726_5997"/>
<dbReference type="Gene3D" id="3.40.140.10">
    <property type="entry name" value="Cytidine Deaminase, domain 2"/>
    <property type="match status" value="1"/>
</dbReference>
<organism evidence="2 3">
    <name type="scientific">Allokutzneria albata</name>
    <name type="common">Kibdelosporangium albatum</name>
    <dbReference type="NCBI Taxonomy" id="211114"/>
    <lineage>
        <taxon>Bacteria</taxon>
        <taxon>Bacillati</taxon>
        <taxon>Actinomycetota</taxon>
        <taxon>Actinomycetes</taxon>
        <taxon>Pseudonocardiales</taxon>
        <taxon>Pseudonocardiaceae</taxon>
        <taxon>Allokutzneria</taxon>
    </lineage>
</organism>
<dbReference type="Proteomes" id="UP000183376">
    <property type="component" value="Chromosome I"/>
</dbReference>
<keyword evidence="3" id="KW-1185">Reference proteome</keyword>
<gene>
    <name evidence="2" type="ORF">SAMN04489726_5997</name>
</gene>
<proteinExistence type="predicted"/>
<dbReference type="eggNOG" id="COG0590">
    <property type="taxonomic scope" value="Bacteria"/>
</dbReference>
<dbReference type="PANTHER" id="PTHR11079">
    <property type="entry name" value="CYTOSINE DEAMINASE FAMILY MEMBER"/>
    <property type="match status" value="1"/>
</dbReference>
<reference evidence="2 3" key="1">
    <citation type="submission" date="2016-10" db="EMBL/GenBank/DDBJ databases">
        <authorList>
            <person name="de Groot N.N."/>
        </authorList>
    </citation>
    <scope>NUCLEOTIDE SEQUENCE [LARGE SCALE GENOMIC DNA]</scope>
    <source>
        <strain evidence="2 3">DSM 44149</strain>
    </source>
</reference>
<dbReference type="GO" id="GO:0003824">
    <property type="term" value="F:catalytic activity"/>
    <property type="evidence" value="ECO:0007669"/>
    <property type="project" value="InterPro"/>
</dbReference>
<evidence type="ECO:0000313" key="3">
    <source>
        <dbReference type="Proteomes" id="UP000183376"/>
    </source>
</evidence>
<dbReference type="AlphaFoldDB" id="A0A1H0AC48"/>
<dbReference type="RefSeq" id="WP_030428104.1">
    <property type="nucleotide sequence ID" value="NZ_JOEF01000003.1"/>
</dbReference>
<dbReference type="PROSITE" id="PS51747">
    <property type="entry name" value="CYT_DCMP_DEAMINASES_2"/>
    <property type="match status" value="1"/>
</dbReference>
<dbReference type="CDD" id="cd01285">
    <property type="entry name" value="nucleoside_deaminase"/>
    <property type="match status" value="1"/>
</dbReference>
<evidence type="ECO:0000313" key="2">
    <source>
        <dbReference type="EMBL" id="SDN31212.1"/>
    </source>
</evidence>
<dbReference type="InterPro" id="IPR002125">
    <property type="entry name" value="CMP_dCMP_dom"/>
</dbReference>
<dbReference type="InterPro" id="IPR016193">
    <property type="entry name" value="Cytidine_deaminase-like"/>
</dbReference>